<reference evidence="29" key="1">
    <citation type="submission" date="2019-09" db="EMBL/GenBank/DDBJ databases">
        <title>Bird 10,000 Genomes (B10K) Project - Family phase.</title>
        <authorList>
            <person name="Zhang G."/>
        </authorList>
    </citation>
    <scope>NUCLEOTIDE SEQUENCE</scope>
    <source>
        <strain evidence="29">B10K-CU-031-40</strain>
    </source>
</reference>
<dbReference type="GO" id="GO:0005254">
    <property type="term" value="F:chloride channel activity"/>
    <property type="evidence" value="ECO:0007669"/>
    <property type="project" value="UniProtKB-KW"/>
</dbReference>
<evidence type="ECO:0000256" key="10">
    <source>
        <dbReference type="ARBA" id="ARBA00023018"/>
    </source>
</evidence>
<evidence type="ECO:0000256" key="4">
    <source>
        <dbReference type="ARBA" id="ARBA00017970"/>
    </source>
</evidence>
<comment type="subcellular location">
    <subcellularLocation>
        <location evidence="2">Cell projection</location>
        <location evidence="2">Dendrite</location>
    </subcellularLocation>
    <subcellularLocation>
        <location evidence="1">Cytoplasmic vesicle membrane</location>
    </subcellularLocation>
    <subcellularLocation>
        <location evidence="25">Postsynaptic cell membrane</location>
        <topology evidence="25">Multi-pass membrane protein</topology>
    </subcellularLocation>
</comment>
<evidence type="ECO:0000256" key="5">
    <source>
        <dbReference type="ARBA" id="ARBA00022448"/>
    </source>
</evidence>
<feature type="transmembrane region" description="Helical" evidence="26">
    <location>
        <begin position="169"/>
        <end position="189"/>
    </location>
</feature>
<keyword evidence="16" id="KW-0325">Glycoprotein</keyword>
<evidence type="ECO:0000256" key="2">
    <source>
        <dbReference type="ARBA" id="ARBA00004279"/>
    </source>
</evidence>
<evidence type="ECO:0000256" key="19">
    <source>
        <dbReference type="ARBA" id="ARBA00023273"/>
    </source>
</evidence>
<comment type="caution">
    <text evidence="26">Lacks conserved residue(s) required for the propagation of feature annotation.</text>
</comment>
<keyword evidence="22" id="KW-0968">Cytoplasmic vesicle</keyword>
<dbReference type="InterPro" id="IPR018000">
    <property type="entry name" value="Neurotransmitter_ion_chnl_CS"/>
</dbReference>
<feature type="transmembrane region" description="Helical" evidence="26">
    <location>
        <begin position="260"/>
        <end position="277"/>
    </location>
</feature>
<keyword evidence="13" id="KW-1015">Disulfide bond</keyword>
<dbReference type="GO" id="GO:0007214">
    <property type="term" value="P:gamma-aminobutyric acid signaling pathway"/>
    <property type="evidence" value="ECO:0007669"/>
    <property type="project" value="InterPro"/>
</dbReference>
<dbReference type="GO" id="GO:0045211">
    <property type="term" value="C:postsynaptic membrane"/>
    <property type="evidence" value="ECO:0007669"/>
    <property type="project" value="UniProtKB-SubCell"/>
</dbReference>
<accession>A0A851LTZ0</accession>
<keyword evidence="6" id="KW-1003">Cell membrane</keyword>
<keyword evidence="14" id="KW-0675">Receptor</keyword>
<comment type="catalytic activity">
    <reaction evidence="23">
        <text>chloride(in) = chloride(out)</text>
        <dbReference type="Rhea" id="RHEA:29823"/>
        <dbReference type="ChEBI" id="CHEBI:17996"/>
    </reaction>
</comment>
<keyword evidence="18" id="KW-0628">Postsynaptic cell membrane</keyword>
<dbReference type="GO" id="GO:0030659">
    <property type="term" value="C:cytoplasmic vesicle membrane"/>
    <property type="evidence" value="ECO:0007669"/>
    <property type="project" value="UniProtKB-SubCell"/>
</dbReference>
<keyword evidence="9 26" id="KW-1133">Transmembrane helix</keyword>
<evidence type="ECO:0000256" key="18">
    <source>
        <dbReference type="ARBA" id="ARBA00023257"/>
    </source>
</evidence>
<feature type="domain" description="Neurotransmitter-gated ion-channel transmembrane" evidence="28">
    <location>
        <begin position="218"/>
        <end position="274"/>
    </location>
</feature>
<keyword evidence="7 26" id="KW-0812">Transmembrane</keyword>
<evidence type="ECO:0000256" key="16">
    <source>
        <dbReference type="ARBA" id="ARBA00023180"/>
    </source>
</evidence>
<dbReference type="InterPro" id="IPR001390">
    <property type="entry name" value="GABAAa_rcpt"/>
</dbReference>
<evidence type="ECO:0000256" key="20">
    <source>
        <dbReference type="ARBA" id="ARBA00023286"/>
    </source>
</evidence>
<dbReference type="PRINTS" id="PR01079">
    <property type="entry name" value="GABAARALPHA"/>
</dbReference>
<feature type="non-terminal residue" evidence="29">
    <location>
        <position position="289"/>
    </location>
</feature>
<sequence length="289" mass="32541">LLPFRLTVQAECPMHLEDFPMDAHSCPLKFGSYAYTTSEVTYIWTYNASDSVQVAPDGSRLNQYDLLGQTIGKETVKSSTGEYTVMTAHFHLKRKIGYFVIQTYLPCIMTVILSQVSFWLNRESVPARTVFGEGKIRVQKNLYLSRSSLTFAHKHGHKLVIVTDFNFSIYVQALLIFTVYFQLGISSFSKKEKASVIKKNNAYAVAVANYAPNITKDSVLPTISKSATTAEPNKAKPEAKPQEAKKTFNSVSKIDRMSRIVFPVLFGTFNLVYWATYLNREPVLLGFAP</sequence>
<dbReference type="InterPro" id="IPR006201">
    <property type="entry name" value="Neur_channel"/>
</dbReference>
<dbReference type="Gene3D" id="1.20.58.390">
    <property type="entry name" value="Neurotransmitter-gated ion-channel transmembrane domain"/>
    <property type="match status" value="1"/>
</dbReference>
<name>A0A851LTZ0_CORCR</name>
<dbReference type="GO" id="GO:0034707">
    <property type="term" value="C:chloride channel complex"/>
    <property type="evidence" value="ECO:0007669"/>
    <property type="project" value="UniProtKB-KW"/>
</dbReference>
<dbReference type="OrthoDB" id="203862at2759"/>
<evidence type="ECO:0000256" key="25">
    <source>
        <dbReference type="ARBA" id="ARBA00034104"/>
    </source>
</evidence>
<dbReference type="Pfam" id="PF02932">
    <property type="entry name" value="Neur_chan_memb"/>
    <property type="match status" value="2"/>
</dbReference>
<feature type="transmembrane region" description="Helical" evidence="26">
    <location>
        <begin position="96"/>
        <end position="120"/>
    </location>
</feature>
<evidence type="ECO:0000313" key="29">
    <source>
        <dbReference type="EMBL" id="NXC19367.1"/>
    </source>
</evidence>
<evidence type="ECO:0000256" key="12">
    <source>
        <dbReference type="ARBA" id="ARBA00023136"/>
    </source>
</evidence>
<evidence type="ECO:0000256" key="17">
    <source>
        <dbReference type="ARBA" id="ARBA00023214"/>
    </source>
</evidence>
<dbReference type="GO" id="GO:0030425">
    <property type="term" value="C:dendrite"/>
    <property type="evidence" value="ECO:0007669"/>
    <property type="project" value="UniProtKB-SubCell"/>
</dbReference>
<keyword evidence="20" id="KW-1071">Ligand-gated ion channel</keyword>
<dbReference type="InterPro" id="IPR006202">
    <property type="entry name" value="Neur_chan_lig-bd"/>
</dbReference>
<dbReference type="SUPFAM" id="SSF90112">
    <property type="entry name" value="Neurotransmitter-gated ion-channel transmembrane pore"/>
    <property type="match status" value="2"/>
</dbReference>
<evidence type="ECO:0000256" key="14">
    <source>
        <dbReference type="ARBA" id="ARBA00023170"/>
    </source>
</evidence>
<dbReference type="Gene3D" id="2.70.170.10">
    <property type="entry name" value="Neurotransmitter-gated ion-channel ligand-binding domain"/>
    <property type="match status" value="1"/>
</dbReference>
<feature type="domain" description="Neurotransmitter-gated ion-channel ligand-binding" evidence="27">
    <location>
        <begin position="4"/>
        <end position="96"/>
    </location>
</feature>
<feature type="domain" description="Neurotransmitter-gated ion-channel transmembrane" evidence="28">
    <location>
        <begin position="103"/>
        <end position="132"/>
    </location>
</feature>
<keyword evidence="11 26" id="KW-0406">Ion transport</keyword>
<dbReference type="InterPro" id="IPR036734">
    <property type="entry name" value="Neur_chan_lig-bd_sf"/>
</dbReference>
<evidence type="ECO:0000313" key="30">
    <source>
        <dbReference type="Proteomes" id="UP000621168"/>
    </source>
</evidence>
<dbReference type="PANTHER" id="PTHR18945">
    <property type="entry name" value="NEUROTRANSMITTER GATED ION CHANNEL"/>
    <property type="match status" value="1"/>
</dbReference>
<evidence type="ECO:0000259" key="28">
    <source>
        <dbReference type="Pfam" id="PF02932"/>
    </source>
</evidence>
<keyword evidence="15" id="KW-0869">Chloride channel</keyword>
<evidence type="ECO:0000256" key="13">
    <source>
        <dbReference type="ARBA" id="ARBA00023157"/>
    </source>
</evidence>
<dbReference type="InterPro" id="IPR006028">
    <property type="entry name" value="GABAA/Glycine_rcpt"/>
</dbReference>
<evidence type="ECO:0000256" key="3">
    <source>
        <dbReference type="ARBA" id="ARBA00010542"/>
    </source>
</evidence>
<evidence type="ECO:0000256" key="11">
    <source>
        <dbReference type="ARBA" id="ARBA00023065"/>
    </source>
</evidence>
<comment type="caution">
    <text evidence="29">The sequence shown here is derived from an EMBL/GenBank/DDBJ whole genome shotgun (WGS) entry which is preliminary data.</text>
</comment>
<dbReference type="PRINTS" id="PR00252">
    <property type="entry name" value="NRIONCHANNEL"/>
</dbReference>
<proteinExistence type="inferred from homology"/>
<comment type="similarity">
    <text evidence="3">Belongs to the ligand-gated ion channel (TC 1.A.9) family. Gamma-aminobutyric acid receptor (TC 1.A.9.5) subfamily. GABRA2 sub-subfamily.</text>
</comment>
<dbReference type="InterPro" id="IPR005432">
    <property type="entry name" value="GABBAa2_rcpt"/>
</dbReference>
<gene>
    <name evidence="29" type="primary">Gabra2</name>
    <name evidence="29" type="ORF">CORCRI_R03350</name>
</gene>
<evidence type="ECO:0000256" key="24">
    <source>
        <dbReference type="ARBA" id="ARBA00033009"/>
    </source>
</evidence>
<dbReference type="InterPro" id="IPR038050">
    <property type="entry name" value="Neuro_actylchol_rec"/>
</dbReference>
<dbReference type="PRINTS" id="PR01615">
    <property type="entry name" value="GABAARALPHA2"/>
</dbReference>
<keyword evidence="21 26" id="KW-0407">Ion channel</keyword>
<evidence type="ECO:0000256" key="7">
    <source>
        <dbReference type="ARBA" id="ARBA00022692"/>
    </source>
</evidence>
<dbReference type="PROSITE" id="PS00236">
    <property type="entry name" value="NEUROTR_ION_CHANNEL"/>
    <property type="match status" value="1"/>
</dbReference>
<evidence type="ECO:0000256" key="23">
    <source>
        <dbReference type="ARBA" id="ARBA00024167"/>
    </source>
</evidence>
<evidence type="ECO:0000256" key="15">
    <source>
        <dbReference type="ARBA" id="ARBA00023173"/>
    </source>
</evidence>
<organism evidence="29 30">
    <name type="scientific">Corythaeola cristata</name>
    <name type="common">Great blue turaco</name>
    <dbReference type="NCBI Taxonomy" id="103954"/>
    <lineage>
        <taxon>Eukaryota</taxon>
        <taxon>Metazoa</taxon>
        <taxon>Chordata</taxon>
        <taxon>Craniata</taxon>
        <taxon>Vertebrata</taxon>
        <taxon>Euteleostomi</taxon>
        <taxon>Archelosauria</taxon>
        <taxon>Archosauria</taxon>
        <taxon>Dinosauria</taxon>
        <taxon>Saurischia</taxon>
        <taxon>Theropoda</taxon>
        <taxon>Coelurosauria</taxon>
        <taxon>Aves</taxon>
        <taxon>Neognathae</taxon>
        <taxon>Neoaves</taxon>
        <taxon>Otidimorphae</taxon>
        <taxon>Musophagiformes</taxon>
        <taxon>Musophagidae</taxon>
        <taxon>Corythaeola</taxon>
    </lineage>
</organism>
<dbReference type="EMBL" id="WBMX01004692">
    <property type="protein sequence ID" value="NXC19367.1"/>
    <property type="molecule type" value="Genomic_DNA"/>
</dbReference>
<evidence type="ECO:0000256" key="26">
    <source>
        <dbReference type="RuleBase" id="RU000687"/>
    </source>
</evidence>
<evidence type="ECO:0000256" key="9">
    <source>
        <dbReference type="ARBA" id="ARBA00022989"/>
    </source>
</evidence>
<evidence type="ECO:0000256" key="1">
    <source>
        <dbReference type="ARBA" id="ARBA00004156"/>
    </source>
</evidence>
<keyword evidence="10" id="KW-0770">Synapse</keyword>
<evidence type="ECO:0000259" key="27">
    <source>
        <dbReference type="Pfam" id="PF02931"/>
    </source>
</evidence>
<dbReference type="PRINTS" id="PR00253">
    <property type="entry name" value="GABAARECEPTR"/>
</dbReference>
<dbReference type="SUPFAM" id="SSF63712">
    <property type="entry name" value="Nicotinic receptor ligand binding domain-like"/>
    <property type="match status" value="1"/>
</dbReference>
<dbReference type="InterPro" id="IPR006029">
    <property type="entry name" value="Neurotrans-gated_channel_TM"/>
</dbReference>
<protein>
    <recommendedName>
        <fullName evidence="4">Gamma-aminobutyric acid receptor subunit alpha-2</fullName>
    </recommendedName>
    <alternativeName>
        <fullName evidence="24">GABA(A) receptor subunit alpha-2</fullName>
    </alternativeName>
</protein>
<keyword evidence="8" id="KW-0732">Signal</keyword>
<evidence type="ECO:0000256" key="8">
    <source>
        <dbReference type="ARBA" id="ARBA00022729"/>
    </source>
</evidence>
<keyword evidence="30" id="KW-1185">Reference proteome</keyword>
<keyword evidence="12 26" id="KW-0472">Membrane</keyword>
<dbReference type="GO" id="GO:0005230">
    <property type="term" value="F:extracellular ligand-gated monoatomic ion channel activity"/>
    <property type="evidence" value="ECO:0007669"/>
    <property type="project" value="InterPro"/>
</dbReference>
<keyword evidence="5 26" id="KW-0813">Transport</keyword>
<dbReference type="Proteomes" id="UP000621168">
    <property type="component" value="Unassembled WGS sequence"/>
</dbReference>
<keyword evidence="19" id="KW-0966">Cell projection</keyword>
<evidence type="ECO:0000256" key="6">
    <source>
        <dbReference type="ARBA" id="ARBA00022475"/>
    </source>
</evidence>
<evidence type="ECO:0000256" key="21">
    <source>
        <dbReference type="ARBA" id="ARBA00023303"/>
    </source>
</evidence>
<dbReference type="GO" id="GO:0004890">
    <property type="term" value="F:GABA-A receptor activity"/>
    <property type="evidence" value="ECO:0007669"/>
    <property type="project" value="InterPro"/>
</dbReference>
<feature type="non-terminal residue" evidence="29">
    <location>
        <position position="1"/>
    </location>
</feature>
<dbReference type="InterPro" id="IPR036719">
    <property type="entry name" value="Neuro-gated_channel_TM_sf"/>
</dbReference>
<evidence type="ECO:0000256" key="22">
    <source>
        <dbReference type="ARBA" id="ARBA00023329"/>
    </source>
</evidence>
<dbReference type="AlphaFoldDB" id="A0A851LTZ0"/>
<dbReference type="Pfam" id="PF02931">
    <property type="entry name" value="Neur_chan_LBD"/>
    <property type="match status" value="1"/>
</dbReference>
<keyword evidence="17" id="KW-0868">Chloride</keyword>